<proteinExistence type="predicted"/>
<dbReference type="PROSITE" id="PS51257">
    <property type="entry name" value="PROKAR_LIPOPROTEIN"/>
    <property type="match status" value="1"/>
</dbReference>
<dbReference type="RefSeq" id="WP_052552709.1">
    <property type="nucleotide sequence ID" value="NZ_JMCC02000063.1"/>
</dbReference>
<dbReference type="AlphaFoldDB" id="A0A0C2CZ46"/>
<feature type="region of interest" description="Disordered" evidence="1">
    <location>
        <begin position="33"/>
        <end position="80"/>
    </location>
</feature>
<evidence type="ECO:0000313" key="3">
    <source>
        <dbReference type="Proteomes" id="UP000031599"/>
    </source>
</evidence>
<reference evidence="2 3" key="1">
    <citation type="submission" date="2014-12" db="EMBL/GenBank/DDBJ databases">
        <title>Genome assembly of Enhygromyxa salina DSM 15201.</title>
        <authorList>
            <person name="Sharma G."/>
            <person name="Subramanian S."/>
        </authorList>
    </citation>
    <scope>NUCLEOTIDE SEQUENCE [LARGE SCALE GENOMIC DNA]</scope>
    <source>
        <strain evidence="2 3">DSM 15201</strain>
    </source>
</reference>
<evidence type="ECO:0000256" key="1">
    <source>
        <dbReference type="SAM" id="MobiDB-lite"/>
    </source>
</evidence>
<dbReference type="EMBL" id="JMCC02000063">
    <property type="protein sequence ID" value="KIG14915.1"/>
    <property type="molecule type" value="Genomic_DNA"/>
</dbReference>
<comment type="caution">
    <text evidence="2">The sequence shown here is derived from an EMBL/GenBank/DDBJ whole genome shotgun (WGS) entry which is preliminary data.</text>
</comment>
<feature type="compositionally biased region" description="Low complexity" evidence="1">
    <location>
        <begin position="44"/>
        <end position="53"/>
    </location>
</feature>
<protein>
    <recommendedName>
        <fullName evidence="4">DUF4331 domain-containing protein</fullName>
    </recommendedName>
</protein>
<dbReference type="Proteomes" id="UP000031599">
    <property type="component" value="Unassembled WGS sequence"/>
</dbReference>
<organism evidence="2 3">
    <name type="scientific">Enhygromyxa salina</name>
    <dbReference type="NCBI Taxonomy" id="215803"/>
    <lineage>
        <taxon>Bacteria</taxon>
        <taxon>Pseudomonadati</taxon>
        <taxon>Myxococcota</taxon>
        <taxon>Polyangia</taxon>
        <taxon>Nannocystales</taxon>
        <taxon>Nannocystaceae</taxon>
        <taxon>Enhygromyxa</taxon>
    </lineage>
</organism>
<name>A0A0C2CZ46_9BACT</name>
<gene>
    <name evidence="2" type="ORF">DB30_06217</name>
</gene>
<evidence type="ECO:0008006" key="4">
    <source>
        <dbReference type="Google" id="ProtNLM"/>
    </source>
</evidence>
<sequence length="233" mass="24203">MVAERLLMVLGAFAVGGCTVPFCTALPENCAAEDGTTDTDSDSDTTGSSETTGSGDGDGDGDGDGYGDGDGDPPDAIVYADNPAEDYTRVDRMGMPAINTVLLAVKDDYNAANPTDDASLMFLNEINTILLDLHAALDDDVMDAGLIVGSVPMCMGQAQPLIVPDTLKIDLEQEGTFPNGRALTDPVIDVTLAVLMLDLSAPNQDITTLVGVLNPTANDVSFSDAFPYLAPPH</sequence>
<accession>A0A0C2CZ46</accession>
<dbReference type="Pfam" id="PF14224">
    <property type="entry name" value="DUF4331"/>
    <property type="match status" value="1"/>
</dbReference>
<dbReference type="InterPro" id="IPR025566">
    <property type="entry name" value="DUF4331"/>
</dbReference>
<evidence type="ECO:0000313" key="2">
    <source>
        <dbReference type="EMBL" id="KIG14915.1"/>
    </source>
</evidence>
<feature type="compositionally biased region" description="Acidic residues" evidence="1">
    <location>
        <begin position="57"/>
        <end position="73"/>
    </location>
</feature>